<dbReference type="EMBL" id="FUZI01000001">
    <property type="protein sequence ID" value="SKC30977.1"/>
    <property type="molecule type" value="Genomic_DNA"/>
</dbReference>
<reference evidence="2 3" key="1">
    <citation type="submission" date="2017-02" db="EMBL/GenBank/DDBJ databases">
        <authorList>
            <person name="Peterson S.W."/>
        </authorList>
    </citation>
    <scope>NUCLEOTIDE SEQUENCE [LARGE SCALE GENOMIC DNA]</scope>
    <source>
        <strain evidence="3">type strain: NCCB 100098</strain>
    </source>
</reference>
<keyword evidence="1" id="KW-1133">Transmembrane helix</keyword>
<dbReference type="RefSeq" id="WP_080155815.1">
    <property type="nucleotide sequence ID" value="NZ_FUZI01000001.1"/>
</dbReference>
<accession>A0A1T5HVV3</accession>
<protein>
    <submittedName>
        <fullName evidence="2">Uncharacterized protein</fullName>
    </submittedName>
</protein>
<evidence type="ECO:0000313" key="3">
    <source>
        <dbReference type="Proteomes" id="UP000189966"/>
    </source>
</evidence>
<keyword evidence="1" id="KW-0472">Membrane</keyword>
<gene>
    <name evidence="2" type="ORF">CZ809_00455</name>
</gene>
<feature type="transmembrane region" description="Helical" evidence="1">
    <location>
        <begin position="36"/>
        <end position="57"/>
    </location>
</feature>
<dbReference type="AlphaFoldDB" id="A0A1T5HVV3"/>
<feature type="transmembrane region" description="Helical" evidence="1">
    <location>
        <begin position="119"/>
        <end position="152"/>
    </location>
</feature>
<name>A0A1T5HVV3_9GAMM</name>
<feature type="transmembrane region" description="Helical" evidence="1">
    <location>
        <begin position="78"/>
        <end position="99"/>
    </location>
</feature>
<keyword evidence="1" id="KW-0812">Transmembrane</keyword>
<sequence>MSSNNSLLLDKINSFKKDIEKVEKKNHKKHITTRRLSLISLAGFLFSFTVLSLNQLYGDKGFLSNDCLLIQLLENGEIITDFMTTLIVITIPATLYLIVFSLYESTKNEPGNQNNVKFYLYLFVIFSLVITTFSSALFFMAMCSFGVTLLVLNYGANRYYGYTKAWVRNRAVRFHIDKMISEHELNVFGKARFMVEIEEQSLQKKFYALVDKNIDQQQTDIVGDHISVGDATVSWIKGLKK</sequence>
<organism evidence="2 3">
    <name type="scientific">Photobacterium piscicola</name>
    <dbReference type="NCBI Taxonomy" id="1378299"/>
    <lineage>
        <taxon>Bacteria</taxon>
        <taxon>Pseudomonadati</taxon>
        <taxon>Pseudomonadota</taxon>
        <taxon>Gammaproteobacteria</taxon>
        <taxon>Vibrionales</taxon>
        <taxon>Vibrionaceae</taxon>
        <taxon>Photobacterium</taxon>
    </lineage>
</organism>
<evidence type="ECO:0000256" key="1">
    <source>
        <dbReference type="SAM" id="Phobius"/>
    </source>
</evidence>
<evidence type="ECO:0000313" key="2">
    <source>
        <dbReference type="EMBL" id="SKC30977.1"/>
    </source>
</evidence>
<dbReference type="OrthoDB" id="5899520at2"/>
<proteinExistence type="predicted"/>
<dbReference type="Proteomes" id="UP000189966">
    <property type="component" value="Unassembled WGS sequence"/>
</dbReference>